<evidence type="ECO:0008006" key="3">
    <source>
        <dbReference type="Google" id="ProtNLM"/>
    </source>
</evidence>
<gene>
    <name evidence="1" type="ORF">AMJ39_03830</name>
</gene>
<dbReference type="PANTHER" id="PTHR11669">
    <property type="entry name" value="REPLICATION FACTOR C / DNA POLYMERASE III GAMMA-TAU SUBUNIT"/>
    <property type="match status" value="1"/>
</dbReference>
<organism evidence="1 2">
    <name type="scientific">candidate division TA06 bacterium DG_24</name>
    <dbReference type="NCBI Taxonomy" id="1703770"/>
    <lineage>
        <taxon>Bacteria</taxon>
        <taxon>Bacteria division TA06</taxon>
    </lineage>
</organism>
<protein>
    <recommendedName>
        <fullName evidence="3">DNA-directed DNA polymerase</fullName>
    </recommendedName>
</protein>
<dbReference type="PATRIC" id="fig|1703770.3.peg.1587"/>
<dbReference type="InterPro" id="IPR050238">
    <property type="entry name" value="DNA_Rep/Repair_Clamp_Loader"/>
</dbReference>
<dbReference type="Proteomes" id="UP000052008">
    <property type="component" value="Unassembled WGS sequence"/>
</dbReference>
<dbReference type="InterPro" id="IPR027417">
    <property type="entry name" value="P-loop_NTPase"/>
</dbReference>
<comment type="caution">
    <text evidence="1">The sequence shown here is derived from an EMBL/GenBank/DDBJ whole genome shotgun (WGS) entry which is preliminary data.</text>
</comment>
<proteinExistence type="predicted"/>
<dbReference type="STRING" id="1703770.AMJ39_03830"/>
<evidence type="ECO:0000313" key="1">
    <source>
        <dbReference type="EMBL" id="KPJ53643.1"/>
    </source>
</evidence>
<dbReference type="Gene3D" id="3.40.50.300">
    <property type="entry name" value="P-loop containing nucleotide triphosphate hydrolases"/>
    <property type="match status" value="1"/>
</dbReference>
<reference evidence="1 2" key="1">
    <citation type="journal article" date="2015" name="Microbiome">
        <title>Genomic resolution of linkages in carbon, nitrogen, and sulfur cycling among widespread estuary sediment bacteria.</title>
        <authorList>
            <person name="Baker B.J."/>
            <person name="Lazar C.S."/>
            <person name="Teske A.P."/>
            <person name="Dick G.J."/>
        </authorList>
    </citation>
    <scope>NUCLEOTIDE SEQUENCE [LARGE SCALE GENOMIC DNA]</scope>
    <source>
        <strain evidence="1">DG_24</strain>
    </source>
</reference>
<sequence>MAFSQLIGQERAKRMLSRLIASHRVGGTYLFFGPEGVGKRTTALLFAQALNCAGPDAAEGEPCGACPSCRKILHGNHPDIRYLFPLSRAGKGALDDLLHDARWGEHGPRFDRAASISIEGVRDLRHEIAHRPFVGRMRAVIVCRAERMTTEAANAFLKMLEEPPPATIYVLTTARPQALLATVRSRCQPIPFARLASESIEHALIDRFGIDQVVASASAGMANGSLGRALDLATGSLEEERQQALDLMQTAGTGLEEVPELVQKLARQSDRGEIQRMLELLLTIWRDVMVLKVRARAHLVNEDLGNELTAEGRDLSLDEIVQTIRAIDETLRAVEGNVNVGLALAYLVSRLSRGMGGAEVWARSPGPSAIM</sequence>
<name>A0A0S7WU55_UNCT6</name>
<dbReference type="GO" id="GO:0006261">
    <property type="term" value="P:DNA-templated DNA replication"/>
    <property type="evidence" value="ECO:0007669"/>
    <property type="project" value="TreeGrafter"/>
</dbReference>
<dbReference type="Pfam" id="PF13177">
    <property type="entry name" value="DNA_pol3_delta2"/>
    <property type="match status" value="1"/>
</dbReference>
<accession>A0A0S7WU55</accession>
<dbReference type="AlphaFoldDB" id="A0A0S7WU55"/>
<dbReference type="EMBL" id="LIZS01000015">
    <property type="protein sequence ID" value="KPJ53643.1"/>
    <property type="molecule type" value="Genomic_DNA"/>
</dbReference>
<dbReference type="SUPFAM" id="SSF52540">
    <property type="entry name" value="P-loop containing nucleoside triphosphate hydrolases"/>
    <property type="match status" value="1"/>
</dbReference>
<evidence type="ECO:0000313" key="2">
    <source>
        <dbReference type="Proteomes" id="UP000052008"/>
    </source>
</evidence>
<dbReference type="PANTHER" id="PTHR11669:SF8">
    <property type="entry name" value="DNA POLYMERASE III SUBUNIT DELTA"/>
    <property type="match status" value="1"/>
</dbReference>